<proteinExistence type="predicted"/>
<sequence>MTDNARLSLSPVTLQNADPRAKAALEKAKASVGFIPNMYAGMANSPGLLQTYLDGYTAFRAHSGFTPAEQEVVFLTISRENGCEYCMAAHSMIAEKVSKVSADVLGALRSAASIADPRLAALSTFTSRIFTTRGRPTADDLKAFLSAGYKEEQVLEIVLALAVKTLSNYANHVNNPKVDDAFTAYAWRPSA</sequence>
<name>A0A9W6MY85_9HYPH</name>
<dbReference type="EMBL" id="BSFJ01000004">
    <property type="protein sequence ID" value="GLK70690.1"/>
    <property type="molecule type" value="Genomic_DNA"/>
</dbReference>
<dbReference type="Pfam" id="PF02627">
    <property type="entry name" value="CMD"/>
    <property type="match status" value="1"/>
</dbReference>
<comment type="caution">
    <text evidence="2">The sequence shown here is derived from an EMBL/GenBank/DDBJ whole genome shotgun (WGS) entry which is preliminary data.</text>
</comment>
<dbReference type="SUPFAM" id="SSF69118">
    <property type="entry name" value="AhpD-like"/>
    <property type="match status" value="1"/>
</dbReference>
<feature type="domain" description="Carboxymuconolactone decarboxylase-like" evidence="1">
    <location>
        <begin position="49"/>
        <end position="121"/>
    </location>
</feature>
<evidence type="ECO:0000259" key="1">
    <source>
        <dbReference type="Pfam" id="PF02627"/>
    </source>
</evidence>
<evidence type="ECO:0000313" key="3">
    <source>
        <dbReference type="Proteomes" id="UP001143370"/>
    </source>
</evidence>
<dbReference type="RefSeq" id="WP_213374236.1">
    <property type="nucleotide sequence ID" value="NZ_BSFJ01000004.1"/>
</dbReference>
<dbReference type="PANTHER" id="PTHR35446">
    <property type="entry name" value="SI:CH211-175M2.5"/>
    <property type="match status" value="1"/>
</dbReference>
<dbReference type="InterPro" id="IPR003779">
    <property type="entry name" value="CMD-like"/>
</dbReference>
<gene>
    <name evidence="2" type="ORF">GCM10017643_08050</name>
</gene>
<reference evidence="2" key="2">
    <citation type="submission" date="2023-01" db="EMBL/GenBank/DDBJ databases">
        <authorList>
            <person name="Sun Q."/>
            <person name="Evtushenko L."/>
        </authorList>
    </citation>
    <scope>NUCLEOTIDE SEQUENCE</scope>
    <source>
        <strain evidence="2">VKM B-2484</strain>
    </source>
</reference>
<dbReference type="NCBIfam" id="TIGR00778">
    <property type="entry name" value="ahpD_dom"/>
    <property type="match status" value="1"/>
</dbReference>
<organism evidence="2 3">
    <name type="scientific">Ancylobacter dichloromethanicus</name>
    <dbReference type="NCBI Taxonomy" id="518825"/>
    <lineage>
        <taxon>Bacteria</taxon>
        <taxon>Pseudomonadati</taxon>
        <taxon>Pseudomonadota</taxon>
        <taxon>Alphaproteobacteria</taxon>
        <taxon>Hyphomicrobiales</taxon>
        <taxon>Xanthobacteraceae</taxon>
        <taxon>Ancylobacter</taxon>
    </lineage>
</organism>
<keyword evidence="3" id="KW-1185">Reference proteome</keyword>
<dbReference type="AlphaFoldDB" id="A0A9W6MY85"/>
<reference evidence="2" key="1">
    <citation type="journal article" date="2014" name="Int. J. Syst. Evol. Microbiol.">
        <title>Complete genome sequence of Corynebacterium casei LMG S-19264T (=DSM 44701T), isolated from a smear-ripened cheese.</title>
        <authorList>
            <consortium name="US DOE Joint Genome Institute (JGI-PGF)"/>
            <person name="Walter F."/>
            <person name="Albersmeier A."/>
            <person name="Kalinowski J."/>
            <person name="Ruckert C."/>
        </authorList>
    </citation>
    <scope>NUCLEOTIDE SEQUENCE</scope>
    <source>
        <strain evidence="2">VKM B-2484</strain>
    </source>
</reference>
<evidence type="ECO:0000313" key="2">
    <source>
        <dbReference type="EMBL" id="GLK70690.1"/>
    </source>
</evidence>
<dbReference type="Proteomes" id="UP001143370">
    <property type="component" value="Unassembled WGS sequence"/>
</dbReference>
<accession>A0A9W6MY85</accession>
<protein>
    <recommendedName>
        <fullName evidence="1">Carboxymuconolactone decarboxylase-like domain-containing protein</fullName>
    </recommendedName>
</protein>
<dbReference type="InterPro" id="IPR029032">
    <property type="entry name" value="AhpD-like"/>
</dbReference>
<dbReference type="GO" id="GO:0051920">
    <property type="term" value="F:peroxiredoxin activity"/>
    <property type="evidence" value="ECO:0007669"/>
    <property type="project" value="InterPro"/>
</dbReference>
<dbReference type="InterPro" id="IPR004675">
    <property type="entry name" value="AhpD_core"/>
</dbReference>
<dbReference type="PANTHER" id="PTHR35446:SF3">
    <property type="entry name" value="CMD DOMAIN-CONTAINING PROTEIN"/>
    <property type="match status" value="1"/>
</dbReference>
<dbReference type="Gene3D" id="1.20.1290.10">
    <property type="entry name" value="AhpD-like"/>
    <property type="match status" value="1"/>
</dbReference>